<evidence type="ECO:0000256" key="6">
    <source>
        <dbReference type="ARBA" id="ARBA00023159"/>
    </source>
</evidence>
<dbReference type="CDD" id="cd00130">
    <property type="entry name" value="PAS"/>
    <property type="match status" value="2"/>
</dbReference>
<gene>
    <name evidence="13" type="primary">LOC108740955</name>
</gene>
<dbReference type="InterPro" id="IPR036638">
    <property type="entry name" value="HLH_DNA-bd_sf"/>
</dbReference>
<evidence type="ECO:0000256" key="5">
    <source>
        <dbReference type="ARBA" id="ARBA00023125"/>
    </source>
</evidence>
<dbReference type="GO" id="GO:0046983">
    <property type="term" value="F:protein dimerization activity"/>
    <property type="evidence" value="ECO:0007669"/>
    <property type="project" value="InterPro"/>
</dbReference>
<sequence>MSVARVHQGIGYGRLITKSNYYDNRICSDLCDYSFAVNENVREKVPESTFSQPPDPIVVPEIHPCIYDYPIDNVLNTFSNEHTPDLVPSDLYSDSLIPSIFDEVSLVNNDNAFTEIPNANPFVAQPPAICYNSSECPSTMINQNGISQNNNRINPNGLLSKLNLPCQTIEDWDYNDCYSFYANGCLNTCRFVDAMDIEDFMNNEKRKEKSRDAARCRRSRETEIFTDLANALPLTKDQISQLDKASVMRLAISYLRVREMVKLVPQILKKEDDLSASEDIFLKSLDGFLFVLSTDGDIIYSSENVAEYLGITQVDLMGQNLYEYSHPCDHEEFKEILSARTSDDSEESRSFFVRLKCTLTSKGRSVNLKSATYKVIHFTGHFLQRNKALKGKNDTESKSNSSSQQRCLAVVGQPIPHPSNIEAPLGKNTFLTKHGLDMKFTYADDIMVDFLGYNPKDLIGKSIYHYHHALDSDGICSAYKSLFSKGQCETSRYRFLAKTGGYVWVLTQATLIHDKLQKPQSVVCVNYVIR</sequence>
<dbReference type="RefSeq" id="XP_025831400.1">
    <property type="nucleotide sequence ID" value="XM_025975615.1"/>
</dbReference>
<dbReference type="GO" id="GO:0005634">
    <property type="term" value="C:nucleus"/>
    <property type="evidence" value="ECO:0007669"/>
    <property type="project" value="UniProtKB-SubCell"/>
</dbReference>
<keyword evidence="8" id="KW-0539">Nucleus</keyword>
<feature type="domain" description="PAS" evidence="10">
    <location>
        <begin position="282"/>
        <end position="344"/>
    </location>
</feature>
<dbReference type="PRINTS" id="PR00785">
    <property type="entry name" value="NCTRNSLOCATR"/>
</dbReference>
<dbReference type="InterPro" id="IPR011598">
    <property type="entry name" value="bHLH_dom"/>
</dbReference>
<dbReference type="SMART" id="SM00091">
    <property type="entry name" value="PAS"/>
    <property type="match status" value="2"/>
</dbReference>
<dbReference type="InterPro" id="IPR000014">
    <property type="entry name" value="PAS"/>
</dbReference>
<dbReference type="SMART" id="SM00353">
    <property type="entry name" value="HLH"/>
    <property type="match status" value="1"/>
</dbReference>
<dbReference type="GO" id="GO:0000981">
    <property type="term" value="F:DNA-binding transcription factor activity, RNA polymerase II-specific"/>
    <property type="evidence" value="ECO:0007669"/>
    <property type="project" value="TreeGrafter"/>
</dbReference>
<comment type="subcellular location">
    <subcellularLocation>
        <location evidence="1">Nucleus</location>
    </subcellularLocation>
</comment>
<evidence type="ECO:0000256" key="9">
    <source>
        <dbReference type="ARBA" id="ARBA00023278"/>
    </source>
</evidence>
<dbReference type="OrthoDB" id="6021714at2759"/>
<dbReference type="InParanoid" id="A0A7F5R123"/>
<dbReference type="PANTHER" id="PTHR23043:SF17">
    <property type="entry name" value="PROTEIN SIMILAR"/>
    <property type="match status" value="1"/>
</dbReference>
<keyword evidence="5" id="KW-0238">DNA-binding</keyword>
<dbReference type="CDD" id="cd11433">
    <property type="entry name" value="bHLH-PAS_HIF"/>
    <property type="match status" value="1"/>
</dbReference>
<dbReference type="GO" id="GO:0000977">
    <property type="term" value="F:RNA polymerase II transcription regulatory region sequence-specific DNA binding"/>
    <property type="evidence" value="ECO:0007669"/>
    <property type="project" value="TreeGrafter"/>
</dbReference>
<dbReference type="AlphaFoldDB" id="A0A7F5R123"/>
<dbReference type="GO" id="GO:0005667">
    <property type="term" value="C:transcription regulator complex"/>
    <property type="evidence" value="ECO:0007669"/>
    <property type="project" value="InterPro"/>
</dbReference>
<dbReference type="InterPro" id="IPR001067">
    <property type="entry name" value="Nuc_translocat"/>
</dbReference>
<keyword evidence="7" id="KW-0804">Transcription</keyword>
<keyword evidence="6" id="KW-0010">Activator</keyword>
<keyword evidence="2" id="KW-0677">Repeat</keyword>
<dbReference type="FunFam" id="3.30.450.20:FF:000015">
    <property type="entry name" value="Hypoxia-inducible factor 1-alpha isoform 1"/>
    <property type="match status" value="1"/>
</dbReference>
<accession>A0A7F5R123</accession>
<dbReference type="InterPro" id="IPR013767">
    <property type="entry name" value="PAS_fold"/>
</dbReference>
<dbReference type="PANTHER" id="PTHR23043">
    <property type="entry name" value="HYPOXIA-INDUCIBLE FACTOR 1 ALPHA"/>
    <property type="match status" value="1"/>
</dbReference>
<dbReference type="InterPro" id="IPR035965">
    <property type="entry name" value="PAS-like_dom_sf"/>
</dbReference>
<dbReference type="PROSITE" id="PS50888">
    <property type="entry name" value="BHLH"/>
    <property type="match status" value="1"/>
</dbReference>
<name>A0A7F5R123_AGRPL</name>
<dbReference type="SUPFAM" id="SSF47459">
    <property type="entry name" value="HLH, helix-loop-helix DNA-binding domain"/>
    <property type="match status" value="1"/>
</dbReference>
<evidence type="ECO:0000259" key="11">
    <source>
        <dbReference type="PROSITE" id="PS50888"/>
    </source>
</evidence>
<dbReference type="PROSITE" id="PS50112">
    <property type="entry name" value="PAS"/>
    <property type="match status" value="2"/>
</dbReference>
<dbReference type="SUPFAM" id="SSF55785">
    <property type="entry name" value="PYP-like sensor domain (PAS domain)"/>
    <property type="match status" value="2"/>
</dbReference>
<dbReference type="GO" id="GO:0005737">
    <property type="term" value="C:cytoplasm"/>
    <property type="evidence" value="ECO:0007669"/>
    <property type="project" value="InterPro"/>
</dbReference>
<feature type="domain" description="BHLH" evidence="11">
    <location>
        <begin position="205"/>
        <end position="258"/>
    </location>
</feature>
<dbReference type="FunFam" id="4.10.280.10:FF:000076">
    <property type="entry name" value="hypoxia-inducible factor 3-alpha isoform X1"/>
    <property type="match status" value="1"/>
</dbReference>
<evidence type="ECO:0000256" key="1">
    <source>
        <dbReference type="ARBA" id="ARBA00004123"/>
    </source>
</evidence>
<reference evidence="13" key="1">
    <citation type="submission" date="2025-08" db="UniProtKB">
        <authorList>
            <consortium name="RefSeq"/>
        </authorList>
    </citation>
    <scope>IDENTIFICATION</scope>
    <source>
        <tissue evidence="13">Entire body</tissue>
    </source>
</reference>
<dbReference type="GeneID" id="108740955"/>
<keyword evidence="4" id="KW-0805">Transcription regulation</keyword>
<protein>
    <submittedName>
        <fullName evidence="13">Protein similar</fullName>
    </submittedName>
</protein>
<dbReference type="GO" id="GO:0071456">
    <property type="term" value="P:cellular response to hypoxia"/>
    <property type="evidence" value="ECO:0007669"/>
    <property type="project" value="TreeGrafter"/>
</dbReference>
<dbReference type="FunCoup" id="A0A7F5R123">
    <property type="interactions" value="2"/>
</dbReference>
<dbReference type="InterPro" id="IPR001610">
    <property type="entry name" value="PAC"/>
</dbReference>
<keyword evidence="3" id="KW-0832">Ubl conjugation</keyword>
<evidence type="ECO:0000259" key="10">
    <source>
        <dbReference type="PROSITE" id="PS50112"/>
    </source>
</evidence>
<dbReference type="SMART" id="SM00086">
    <property type="entry name" value="PAC"/>
    <property type="match status" value="1"/>
</dbReference>
<evidence type="ECO:0000313" key="12">
    <source>
        <dbReference type="Proteomes" id="UP000192223"/>
    </source>
</evidence>
<keyword evidence="9" id="KW-0379">Hydroxylation</keyword>
<keyword evidence="12" id="KW-1185">Reference proteome</keyword>
<dbReference type="InterPro" id="IPR013655">
    <property type="entry name" value="PAS_fold_3"/>
</dbReference>
<evidence type="ECO:0000256" key="8">
    <source>
        <dbReference type="ARBA" id="ARBA00023242"/>
    </source>
</evidence>
<organism evidence="12 13">
    <name type="scientific">Agrilus planipennis</name>
    <name type="common">Emerald ash borer</name>
    <name type="synonym">Agrilus marcopoli</name>
    <dbReference type="NCBI Taxonomy" id="224129"/>
    <lineage>
        <taxon>Eukaryota</taxon>
        <taxon>Metazoa</taxon>
        <taxon>Ecdysozoa</taxon>
        <taxon>Arthropoda</taxon>
        <taxon>Hexapoda</taxon>
        <taxon>Insecta</taxon>
        <taxon>Pterygota</taxon>
        <taxon>Neoptera</taxon>
        <taxon>Endopterygota</taxon>
        <taxon>Coleoptera</taxon>
        <taxon>Polyphaga</taxon>
        <taxon>Elateriformia</taxon>
        <taxon>Buprestoidea</taxon>
        <taxon>Buprestidae</taxon>
        <taxon>Agrilinae</taxon>
        <taxon>Agrilus</taxon>
    </lineage>
</organism>
<dbReference type="Proteomes" id="UP000192223">
    <property type="component" value="Unplaced"/>
</dbReference>
<evidence type="ECO:0000256" key="3">
    <source>
        <dbReference type="ARBA" id="ARBA00022843"/>
    </source>
</evidence>
<dbReference type="Pfam" id="PF23171">
    <property type="entry name" value="bHLH_HIF1A"/>
    <property type="match status" value="1"/>
</dbReference>
<evidence type="ECO:0000256" key="2">
    <source>
        <dbReference type="ARBA" id="ARBA00022737"/>
    </source>
</evidence>
<dbReference type="NCBIfam" id="TIGR00229">
    <property type="entry name" value="sensory_box"/>
    <property type="match status" value="1"/>
</dbReference>
<evidence type="ECO:0000256" key="4">
    <source>
        <dbReference type="ARBA" id="ARBA00023015"/>
    </source>
</evidence>
<feature type="domain" description="PAS" evidence="10">
    <location>
        <begin position="437"/>
        <end position="486"/>
    </location>
</feature>
<dbReference type="GO" id="GO:0045944">
    <property type="term" value="P:positive regulation of transcription by RNA polymerase II"/>
    <property type="evidence" value="ECO:0007669"/>
    <property type="project" value="UniProtKB-ARBA"/>
</dbReference>
<evidence type="ECO:0000313" key="13">
    <source>
        <dbReference type="RefSeq" id="XP_025831400.1"/>
    </source>
</evidence>
<dbReference type="Pfam" id="PF00989">
    <property type="entry name" value="PAS"/>
    <property type="match status" value="1"/>
</dbReference>
<dbReference type="Pfam" id="PF08447">
    <property type="entry name" value="PAS_3"/>
    <property type="match status" value="1"/>
</dbReference>
<evidence type="ECO:0000256" key="7">
    <source>
        <dbReference type="ARBA" id="ARBA00023163"/>
    </source>
</evidence>
<proteinExistence type="predicted"/>
<dbReference type="Gene3D" id="4.10.280.10">
    <property type="entry name" value="Helix-loop-helix DNA-binding domain"/>
    <property type="match status" value="1"/>
</dbReference>
<dbReference type="Gene3D" id="3.30.450.20">
    <property type="entry name" value="PAS domain"/>
    <property type="match status" value="2"/>
</dbReference>
<dbReference type="KEGG" id="apln:108740955"/>